<dbReference type="EMBL" id="CP015118">
    <property type="protein sequence ID" value="ARN21184.1"/>
    <property type="molecule type" value="Genomic_DNA"/>
</dbReference>
<evidence type="ECO:0008006" key="3">
    <source>
        <dbReference type="Google" id="ProtNLM"/>
    </source>
</evidence>
<dbReference type="AlphaFoldDB" id="A0A1W6LAD5"/>
<dbReference type="Pfam" id="PF08811">
    <property type="entry name" value="DUF1800"/>
    <property type="match status" value="1"/>
</dbReference>
<protein>
    <recommendedName>
        <fullName evidence="3">DUF1800 domain-containing protein</fullName>
    </recommendedName>
</protein>
<dbReference type="InterPro" id="IPR014917">
    <property type="entry name" value="DUF1800"/>
</dbReference>
<proteinExistence type="predicted"/>
<accession>A0A1W6LAD5</accession>
<reference evidence="1 2" key="1">
    <citation type="submission" date="2016-04" db="EMBL/GenBank/DDBJ databases">
        <title>Complete genome sequence of natural rubber-degrading, novel Gram-negative bacterium, Rhizobacter gummiphilus strain NS21.</title>
        <authorList>
            <person name="Tabata M."/>
            <person name="Kasai D."/>
            <person name="Fukuda M."/>
        </authorList>
    </citation>
    <scope>NUCLEOTIDE SEQUENCE [LARGE SCALE GENOMIC DNA]</scope>
    <source>
        <strain evidence="1 2">NS21</strain>
    </source>
</reference>
<sequence length="471" mass="51873">MLLGVAGAQVPERLSEADVRHLLGRTGFAPSPAEVAPWVGMTPAAAVDRLLAQAEVATPRHPAPAFTAEPVHVPYGQLPDEAARRQARVRDRADTRALSTWWLVEMRESPTPLTERMTLFWHNHFATSEQKVRQPQGMYVQHLLFRRYALGSFRDLLQAVARDPAMLVWLDGGSNRAKAPNENFAREVMELFALGEGHYTEADVREAARAFSGWGVRRTDWQATFQPRQFDTGPKTLFGVTARYDMGSALDHILAQPASARFIVDKLWREFVSPTPDLRVAGRAAAELRANGWRTSAALRVLLLSDPFWAPATRGVLVKSPVELAVGTLRQFDLALDDFGPVEALTGRLGQDLFQPPNVKGWTGYTAWIDGATLLERKRFTERVFLALENGAGMMADGARRGRLGPARVAFDAGGWLRPLGAWPDREPDAATASRLQAAVLPVPPVNPVPAGTVGLPYLRAMTLDPAYQLK</sequence>
<organism evidence="1 2">
    <name type="scientific">Piscinibacter gummiphilus</name>
    <dbReference type="NCBI Taxonomy" id="946333"/>
    <lineage>
        <taxon>Bacteria</taxon>
        <taxon>Pseudomonadati</taxon>
        <taxon>Pseudomonadota</taxon>
        <taxon>Betaproteobacteria</taxon>
        <taxon>Burkholderiales</taxon>
        <taxon>Sphaerotilaceae</taxon>
        <taxon>Piscinibacter</taxon>
    </lineage>
</organism>
<evidence type="ECO:0000313" key="1">
    <source>
        <dbReference type="EMBL" id="ARN21184.1"/>
    </source>
</evidence>
<keyword evidence="2" id="KW-1185">Reference proteome</keyword>
<dbReference type="Proteomes" id="UP000193427">
    <property type="component" value="Chromosome"/>
</dbReference>
<name>A0A1W6LAD5_9BURK</name>
<dbReference type="STRING" id="946333.A4W93_15495"/>
<dbReference type="KEGG" id="rgu:A4W93_15495"/>
<evidence type="ECO:0000313" key="2">
    <source>
        <dbReference type="Proteomes" id="UP000193427"/>
    </source>
</evidence>
<gene>
    <name evidence="1" type="ORF">A4W93_15495</name>
</gene>